<dbReference type="PANTHER" id="PTHR32063:SF0">
    <property type="entry name" value="SWARMING MOTILITY PROTEIN SWRC"/>
    <property type="match status" value="1"/>
</dbReference>
<feature type="transmembrane region" description="Helical" evidence="1">
    <location>
        <begin position="904"/>
        <end position="927"/>
    </location>
</feature>
<dbReference type="GO" id="GO:0005886">
    <property type="term" value="C:plasma membrane"/>
    <property type="evidence" value="ECO:0007669"/>
    <property type="project" value="TreeGrafter"/>
</dbReference>
<dbReference type="InterPro" id="IPR001036">
    <property type="entry name" value="Acrflvin-R"/>
</dbReference>
<dbReference type="GO" id="GO:0042910">
    <property type="term" value="F:xenobiotic transmembrane transporter activity"/>
    <property type="evidence" value="ECO:0007669"/>
    <property type="project" value="TreeGrafter"/>
</dbReference>
<proteinExistence type="predicted"/>
<feature type="transmembrane region" description="Helical" evidence="1">
    <location>
        <begin position="851"/>
        <end position="869"/>
    </location>
</feature>
<dbReference type="SUPFAM" id="SSF82714">
    <property type="entry name" value="Multidrug efflux transporter AcrB TolC docking domain, DN and DC subdomains"/>
    <property type="match status" value="2"/>
</dbReference>
<protein>
    <submittedName>
        <fullName evidence="2">Putative acriflavin resistance protein</fullName>
    </submittedName>
</protein>
<dbReference type="Gene3D" id="3.30.70.1430">
    <property type="entry name" value="Multidrug efflux transporter AcrB pore domain"/>
    <property type="match status" value="2"/>
</dbReference>
<dbReference type="SUPFAM" id="SSF82866">
    <property type="entry name" value="Multidrug efflux transporter AcrB transmembrane domain"/>
    <property type="match status" value="2"/>
</dbReference>
<dbReference type="Gene3D" id="1.20.1640.10">
    <property type="entry name" value="Multidrug efflux transporter AcrB transmembrane domain"/>
    <property type="match status" value="2"/>
</dbReference>
<feature type="transmembrane region" description="Helical" evidence="1">
    <location>
        <begin position="428"/>
        <end position="452"/>
    </location>
</feature>
<feature type="transmembrane region" description="Helical" evidence="1">
    <location>
        <begin position="358"/>
        <end position="377"/>
    </location>
</feature>
<dbReference type="InterPro" id="IPR027463">
    <property type="entry name" value="AcrB_DN_DC_subdom"/>
</dbReference>
<reference evidence="2" key="1">
    <citation type="submission" date="2015-04" db="EMBL/GenBank/DDBJ databases">
        <authorList>
            <person name="Syromyatnikov M.Y."/>
            <person name="Popov V.N."/>
        </authorList>
    </citation>
    <scope>NUCLEOTIDE SEQUENCE</scope>
    <source>
        <strain evidence="2">MO-1</strain>
    </source>
</reference>
<gene>
    <name evidence="2" type="ORF">MAGMO_2294</name>
</gene>
<feature type="transmembrane region" description="Helical" evidence="1">
    <location>
        <begin position="383"/>
        <end position="404"/>
    </location>
</feature>
<dbReference type="AlphaFoldDB" id="A0A1S7LL22"/>
<evidence type="ECO:0000256" key="1">
    <source>
        <dbReference type="SAM" id="Phobius"/>
    </source>
</evidence>
<dbReference type="PANTHER" id="PTHR32063">
    <property type="match status" value="1"/>
</dbReference>
<dbReference type="PRINTS" id="PR00702">
    <property type="entry name" value="ACRIFLAVINRP"/>
</dbReference>
<keyword evidence="1" id="KW-1133">Transmembrane helix</keyword>
<dbReference type="Gene3D" id="3.30.2090.10">
    <property type="entry name" value="Multidrug efflux transporter AcrB TolC docking domain, DN and DC subdomains"/>
    <property type="match status" value="2"/>
</dbReference>
<keyword evidence="1" id="KW-0472">Membrane</keyword>
<feature type="transmembrane region" description="Helical" evidence="1">
    <location>
        <begin position="996"/>
        <end position="1020"/>
    </location>
</feature>
<dbReference type="EMBL" id="LO017727">
    <property type="protein sequence ID" value="CRH06456.1"/>
    <property type="molecule type" value="Genomic_DNA"/>
</dbReference>
<evidence type="ECO:0000313" key="2">
    <source>
        <dbReference type="EMBL" id="CRH06456.1"/>
    </source>
</evidence>
<feature type="transmembrane region" description="Helical" evidence="1">
    <location>
        <begin position="876"/>
        <end position="898"/>
    </location>
</feature>
<feature type="transmembrane region" description="Helical" evidence="1">
    <location>
        <begin position="335"/>
        <end position="353"/>
    </location>
</feature>
<dbReference type="SUPFAM" id="SSF82693">
    <property type="entry name" value="Multidrug efflux transporter AcrB pore domain, PN1, PN2, PC1 and PC2 subdomains"/>
    <property type="match status" value="3"/>
</dbReference>
<name>A0A1S7LL22_MAGMO</name>
<feature type="transmembrane region" description="Helical" evidence="1">
    <location>
        <begin position="527"/>
        <end position="544"/>
    </location>
</feature>
<sequence>MNRLISAAFSHARTTLLLLLFILLTGGIAYHTIPKESDPDVQIPVITVSVGYEGISPEDGERLLIKPLEKNLRGLDGLKELDAVAAVGNASVTLTFEAGFDAEKALRKVRQKVDDARSDMPEEADEPVVQEINVALFPVITVSLSGQVDVMSLRRVARSLKDRIEALPGVLEVDIGGEREEMVEILVDPLNLETHGIGFNEVAQLVARNNSLIPAGAIDTGKGRMSIKAPGVVEGVEDLLNMPIKVEGDTVITFDQIATVRRTLKDPEGFARMNGRPTLTLEVKKRLGANILEMVAAVKKSVAEAQSSWSLPIKVGFSNDQSTQIRDMLGDLENSVLSAIVLVMIVVVGALGIRSALLVGMAIPGAFLTAILILDLLGVTMNIVVLFSLILVVGMLVDGAIVVVEQADQLRRRGHDGLSAFRRASQRMAWPVIASTITTLAVFMPLLFWPGVIGQFMKYLPLTVLFALSASLLMALLFMPVLGGISLGRNHSTAKMAGDASNTHKPGLWTPRYAKLLGFLLHHPTKVFIVAIGLMVGAFALYGAKGNGVEFFPDVEPDYAQIIIHSRGDLSIHEKDAIVHRVEQQLLGHSELKEVYGRSFARGGGTGRSEDTIGVIQLAFKDWHERRRASAILDEIRDQLKGIAGVTIEVRKQENGPSGGKPVMLKITAADGASPEPTVNRLLKHMATMGTFVDLEDDRSPAGVEWRVLVDRAEAARFGADVVTVGSAVQLVTSGVLVGTYRPDDADDEVDIRLRFPENARHLDRLNALRTPTARGMVPMSNFVRVEPAPKVDAIKRSDGNRVVTISADVRDGLLVDDQVTQLRATVDKMELARGVEVLFKGEDEDQRETAAFLVNAFSVALFLMLVALVTQFNSLYQAGIVLSAIIFSTAGVLLGLLVSGEPFGIVMGGIGVIALAGIVVNNNIVLIDCYNELRREGVPALEAALAAGEQRLRPVLLTAATTILGLMPMAMGVNLDLMGREILIGAPSTQWWTQLSTSIAGGLAFATPLTLLLTPCLLVGGAKLARIFREG</sequence>
<dbReference type="Gene3D" id="3.30.70.1440">
    <property type="entry name" value="Multidrug efflux transporter AcrB pore domain"/>
    <property type="match status" value="1"/>
</dbReference>
<organism evidence="2">
    <name type="scientific">Magnetococcus massalia (strain MO-1)</name>
    <dbReference type="NCBI Taxonomy" id="451514"/>
    <lineage>
        <taxon>Bacteria</taxon>
        <taxon>Pseudomonadati</taxon>
        <taxon>Pseudomonadota</taxon>
        <taxon>Magnetococcia</taxon>
        <taxon>Magnetococcales</taxon>
        <taxon>Magnetococcaceae</taxon>
        <taxon>Magnetococcus</taxon>
    </lineage>
</organism>
<feature type="transmembrane region" description="Helical" evidence="1">
    <location>
        <begin position="956"/>
        <end position="976"/>
    </location>
</feature>
<dbReference type="Gene3D" id="3.30.70.1320">
    <property type="entry name" value="Multidrug efflux transporter AcrB pore domain like"/>
    <property type="match status" value="1"/>
</dbReference>
<dbReference type="Pfam" id="PF00873">
    <property type="entry name" value="ACR_tran"/>
    <property type="match status" value="1"/>
</dbReference>
<keyword evidence="1" id="KW-0812">Transmembrane</keyword>
<accession>A0A1S7LL22</accession>
<feature type="transmembrane region" description="Helical" evidence="1">
    <location>
        <begin position="464"/>
        <end position="487"/>
    </location>
</feature>